<keyword evidence="2 4" id="KW-0442">Lipid degradation</keyword>
<accession>A0AAE0MWU0</accession>
<name>A0AAE0MWU0_9PEZI</name>
<dbReference type="Proteomes" id="UP001278500">
    <property type="component" value="Unassembled WGS sequence"/>
</dbReference>
<dbReference type="SUPFAM" id="SSF52151">
    <property type="entry name" value="FabD/lysophospholipase-like"/>
    <property type="match status" value="1"/>
</dbReference>
<proteinExistence type="predicted"/>
<keyword evidence="3 4" id="KW-0443">Lipid metabolism</keyword>
<dbReference type="EMBL" id="JAUEPP010000001">
    <property type="protein sequence ID" value="KAK3355191.1"/>
    <property type="molecule type" value="Genomic_DNA"/>
</dbReference>
<reference evidence="6" key="2">
    <citation type="submission" date="2023-06" db="EMBL/GenBank/DDBJ databases">
        <authorList>
            <consortium name="Lawrence Berkeley National Laboratory"/>
            <person name="Haridas S."/>
            <person name="Hensen N."/>
            <person name="Bonometti L."/>
            <person name="Westerberg I."/>
            <person name="Brannstrom I.O."/>
            <person name="Guillou S."/>
            <person name="Cros-Aarteil S."/>
            <person name="Calhoun S."/>
            <person name="Kuo A."/>
            <person name="Mondo S."/>
            <person name="Pangilinan J."/>
            <person name="Riley R."/>
            <person name="Labutti K."/>
            <person name="Andreopoulos B."/>
            <person name="Lipzen A."/>
            <person name="Chen C."/>
            <person name="Yanf M."/>
            <person name="Daum C."/>
            <person name="Ng V."/>
            <person name="Clum A."/>
            <person name="Steindorff A."/>
            <person name="Ohm R."/>
            <person name="Martin F."/>
            <person name="Silar P."/>
            <person name="Natvig D."/>
            <person name="Lalanne C."/>
            <person name="Gautier V."/>
            <person name="Ament-Velasquez S.L."/>
            <person name="Kruys A."/>
            <person name="Hutchinson M.I."/>
            <person name="Powell A.J."/>
            <person name="Barry K."/>
            <person name="Miller A.N."/>
            <person name="Grigoriev I.V."/>
            <person name="Debuchy R."/>
            <person name="Gladieux P."/>
            <person name="Thoren M.H."/>
            <person name="Johannesson H."/>
        </authorList>
    </citation>
    <scope>NUCLEOTIDE SEQUENCE</scope>
    <source>
        <strain evidence="6">CBS 560.94</strain>
    </source>
</reference>
<evidence type="ECO:0000256" key="1">
    <source>
        <dbReference type="ARBA" id="ARBA00022801"/>
    </source>
</evidence>
<dbReference type="Gene3D" id="3.40.1090.10">
    <property type="entry name" value="Cytosolic phospholipase A2 catalytic domain"/>
    <property type="match status" value="1"/>
</dbReference>
<dbReference type="Pfam" id="PF01734">
    <property type="entry name" value="Patatin"/>
    <property type="match status" value="1"/>
</dbReference>
<evidence type="ECO:0000256" key="4">
    <source>
        <dbReference type="PROSITE-ProRule" id="PRU01161"/>
    </source>
</evidence>
<gene>
    <name evidence="6" type="ORF">B0H65DRAFT_416514</name>
</gene>
<dbReference type="PANTHER" id="PTHR24185:SF1">
    <property type="entry name" value="CALCIUM-INDEPENDENT PHOSPHOLIPASE A2-GAMMA"/>
    <property type="match status" value="1"/>
</dbReference>
<evidence type="ECO:0000256" key="3">
    <source>
        <dbReference type="ARBA" id="ARBA00023098"/>
    </source>
</evidence>
<dbReference type="PANTHER" id="PTHR24185">
    <property type="entry name" value="CALCIUM-INDEPENDENT PHOSPHOLIPASE A2-GAMMA"/>
    <property type="match status" value="1"/>
</dbReference>
<feature type="short sequence motif" description="GXGXXG" evidence="4">
    <location>
        <begin position="13"/>
        <end position="18"/>
    </location>
</feature>
<keyword evidence="1 4" id="KW-0378">Hydrolase</keyword>
<dbReference type="InterPro" id="IPR002641">
    <property type="entry name" value="PNPLA_dom"/>
</dbReference>
<reference evidence="6" key="1">
    <citation type="journal article" date="2023" name="Mol. Phylogenet. Evol.">
        <title>Genome-scale phylogeny and comparative genomics of the fungal order Sordariales.</title>
        <authorList>
            <person name="Hensen N."/>
            <person name="Bonometti L."/>
            <person name="Westerberg I."/>
            <person name="Brannstrom I.O."/>
            <person name="Guillou S."/>
            <person name="Cros-Aarteil S."/>
            <person name="Calhoun S."/>
            <person name="Haridas S."/>
            <person name="Kuo A."/>
            <person name="Mondo S."/>
            <person name="Pangilinan J."/>
            <person name="Riley R."/>
            <person name="LaButti K."/>
            <person name="Andreopoulos B."/>
            <person name="Lipzen A."/>
            <person name="Chen C."/>
            <person name="Yan M."/>
            <person name="Daum C."/>
            <person name="Ng V."/>
            <person name="Clum A."/>
            <person name="Steindorff A."/>
            <person name="Ohm R.A."/>
            <person name="Martin F."/>
            <person name="Silar P."/>
            <person name="Natvig D.O."/>
            <person name="Lalanne C."/>
            <person name="Gautier V."/>
            <person name="Ament-Velasquez S.L."/>
            <person name="Kruys A."/>
            <person name="Hutchinson M.I."/>
            <person name="Powell A.J."/>
            <person name="Barry K."/>
            <person name="Miller A.N."/>
            <person name="Grigoriev I.V."/>
            <person name="Debuchy R."/>
            <person name="Gladieux P."/>
            <person name="Hiltunen Thoren M."/>
            <person name="Johannesson H."/>
        </authorList>
    </citation>
    <scope>NUCLEOTIDE SEQUENCE</scope>
    <source>
        <strain evidence="6">CBS 560.94</strain>
    </source>
</reference>
<dbReference type="GO" id="GO:0047499">
    <property type="term" value="F:calcium-independent phospholipase A2 activity"/>
    <property type="evidence" value="ECO:0007669"/>
    <property type="project" value="TreeGrafter"/>
</dbReference>
<feature type="short sequence motif" description="GXSXG" evidence="4">
    <location>
        <begin position="51"/>
        <end position="55"/>
    </location>
</feature>
<protein>
    <submittedName>
        <fullName evidence="6">Phospholipase, patatin family protein</fullName>
    </submittedName>
</protein>
<dbReference type="AlphaFoldDB" id="A0AAE0MWU0"/>
<evidence type="ECO:0000313" key="6">
    <source>
        <dbReference type="EMBL" id="KAK3355191.1"/>
    </source>
</evidence>
<sequence length="326" mass="36067">MVDRGLRLLSLDGGGVHGLSSLLILQRLMMEAAEDHNKPPKPCDYFDMIGGTSTGGLIAIMLGRLRMTIEDCISAYCMLADKVFEKKSHRVTLNGKVQGRFSAAQLEKVVKKVIVEQNLNQDELFKDPADSCKVFVCATSKDVHQSIVCFTTYPSRRLVPHLYNSTTIWQACRATSAATSFFDPIAIGPIGKEFVDGALGLNNPVSMLWTQAQDLWGDQLEKRLACLVSIGTGVPPLTPVGNDSVGIYRTLKAIATETGQTANDFQNNHRTLDTEGHYYRFNAHGMESIRLEESRKKKEVSAVTNHYLSSPETLERLQNCAKNLSR</sequence>
<dbReference type="GO" id="GO:0019369">
    <property type="term" value="P:arachidonate metabolic process"/>
    <property type="evidence" value="ECO:0007669"/>
    <property type="project" value="TreeGrafter"/>
</dbReference>
<organism evidence="6 7">
    <name type="scientific">Neurospora tetraspora</name>
    <dbReference type="NCBI Taxonomy" id="94610"/>
    <lineage>
        <taxon>Eukaryota</taxon>
        <taxon>Fungi</taxon>
        <taxon>Dikarya</taxon>
        <taxon>Ascomycota</taxon>
        <taxon>Pezizomycotina</taxon>
        <taxon>Sordariomycetes</taxon>
        <taxon>Sordariomycetidae</taxon>
        <taxon>Sordariales</taxon>
        <taxon>Sordariaceae</taxon>
        <taxon>Neurospora</taxon>
    </lineage>
</organism>
<evidence type="ECO:0000259" key="5">
    <source>
        <dbReference type="PROSITE" id="PS51635"/>
    </source>
</evidence>
<dbReference type="GeneID" id="87861197"/>
<dbReference type="CDD" id="cd07216">
    <property type="entry name" value="Pat17_PNPLA8_PNPLA9_like3"/>
    <property type="match status" value="1"/>
</dbReference>
<dbReference type="PROSITE" id="PS51635">
    <property type="entry name" value="PNPLA"/>
    <property type="match status" value="1"/>
</dbReference>
<evidence type="ECO:0000256" key="2">
    <source>
        <dbReference type="ARBA" id="ARBA00022963"/>
    </source>
</evidence>
<dbReference type="GO" id="GO:0016042">
    <property type="term" value="P:lipid catabolic process"/>
    <property type="evidence" value="ECO:0007669"/>
    <property type="project" value="UniProtKB-UniRule"/>
</dbReference>
<dbReference type="InterPro" id="IPR016035">
    <property type="entry name" value="Acyl_Trfase/lysoPLipase"/>
</dbReference>
<evidence type="ECO:0000313" key="7">
    <source>
        <dbReference type="Proteomes" id="UP001278500"/>
    </source>
</evidence>
<feature type="non-terminal residue" evidence="6">
    <location>
        <position position="326"/>
    </location>
</feature>
<dbReference type="GO" id="GO:0046486">
    <property type="term" value="P:glycerolipid metabolic process"/>
    <property type="evidence" value="ECO:0007669"/>
    <property type="project" value="UniProtKB-ARBA"/>
</dbReference>
<feature type="active site" description="Nucleophile" evidence="4">
    <location>
        <position position="53"/>
    </location>
</feature>
<feature type="domain" description="PNPLA" evidence="5">
    <location>
        <begin position="9"/>
        <end position="209"/>
    </location>
</feature>
<feature type="active site" description="Proton acceptor" evidence="4">
    <location>
        <position position="196"/>
    </location>
</feature>
<comment type="caution">
    <text evidence="6">The sequence shown here is derived from an EMBL/GenBank/DDBJ whole genome shotgun (WGS) entry which is preliminary data.</text>
</comment>
<dbReference type="RefSeq" id="XP_062686569.1">
    <property type="nucleotide sequence ID" value="XM_062824043.1"/>
</dbReference>
<keyword evidence="7" id="KW-1185">Reference proteome</keyword>
<feature type="short sequence motif" description="DGA/G" evidence="4">
    <location>
        <begin position="196"/>
        <end position="198"/>
    </location>
</feature>
<dbReference type="GO" id="GO:0016020">
    <property type="term" value="C:membrane"/>
    <property type="evidence" value="ECO:0007669"/>
    <property type="project" value="TreeGrafter"/>
</dbReference>